<evidence type="ECO:0000313" key="2">
    <source>
        <dbReference type="Proteomes" id="UP000000763"/>
    </source>
</evidence>
<organism evidence="1 2">
    <name type="scientific">Oryza sativa subsp. japonica</name>
    <name type="common">Rice</name>
    <dbReference type="NCBI Taxonomy" id="39947"/>
    <lineage>
        <taxon>Eukaryota</taxon>
        <taxon>Viridiplantae</taxon>
        <taxon>Streptophyta</taxon>
        <taxon>Embryophyta</taxon>
        <taxon>Tracheophyta</taxon>
        <taxon>Spermatophyta</taxon>
        <taxon>Magnoliopsida</taxon>
        <taxon>Liliopsida</taxon>
        <taxon>Poales</taxon>
        <taxon>Poaceae</taxon>
        <taxon>BOP clade</taxon>
        <taxon>Oryzoideae</taxon>
        <taxon>Oryzeae</taxon>
        <taxon>Oryzinae</taxon>
        <taxon>Oryza</taxon>
        <taxon>Oryza sativa</taxon>
    </lineage>
</organism>
<dbReference type="PANTHER" id="PTHR33511">
    <property type="entry name" value="OS06G0632400 PROTEIN"/>
    <property type="match status" value="1"/>
</dbReference>
<proteinExistence type="predicted"/>
<protein>
    <submittedName>
        <fullName evidence="1">Uncharacterized protein</fullName>
    </submittedName>
</protein>
<dbReference type="EMBL" id="AP004792">
    <property type="protein sequence ID" value="BAD37801.1"/>
    <property type="molecule type" value="Genomic_DNA"/>
</dbReference>
<evidence type="ECO:0000313" key="1">
    <source>
        <dbReference type="EMBL" id="BAD37801.1"/>
    </source>
</evidence>
<accession>Q67VL8</accession>
<reference evidence="2" key="1">
    <citation type="journal article" date="2005" name="Nature">
        <title>The map-based sequence of the rice genome.</title>
        <authorList>
            <consortium name="International rice genome sequencing project (IRGSP)"/>
            <person name="Matsumoto T."/>
            <person name="Wu J."/>
            <person name="Kanamori H."/>
            <person name="Katayose Y."/>
            <person name="Fujisawa M."/>
            <person name="Namiki N."/>
            <person name="Mizuno H."/>
            <person name="Yamamoto K."/>
            <person name="Antonio B.A."/>
            <person name="Baba T."/>
            <person name="Sakata K."/>
            <person name="Nagamura Y."/>
            <person name="Aoki H."/>
            <person name="Arikawa K."/>
            <person name="Arita K."/>
            <person name="Bito T."/>
            <person name="Chiden Y."/>
            <person name="Fujitsuka N."/>
            <person name="Fukunaka R."/>
            <person name="Hamada M."/>
            <person name="Harada C."/>
            <person name="Hayashi A."/>
            <person name="Hijishita S."/>
            <person name="Honda M."/>
            <person name="Hosokawa S."/>
            <person name="Ichikawa Y."/>
            <person name="Idonuma A."/>
            <person name="Iijima M."/>
            <person name="Ikeda M."/>
            <person name="Ikeno M."/>
            <person name="Ito K."/>
            <person name="Ito S."/>
            <person name="Ito T."/>
            <person name="Ito Y."/>
            <person name="Ito Y."/>
            <person name="Iwabuchi A."/>
            <person name="Kamiya K."/>
            <person name="Karasawa W."/>
            <person name="Kurita K."/>
            <person name="Katagiri S."/>
            <person name="Kikuta A."/>
            <person name="Kobayashi H."/>
            <person name="Kobayashi N."/>
            <person name="Machita K."/>
            <person name="Maehara T."/>
            <person name="Masukawa M."/>
            <person name="Mizubayashi T."/>
            <person name="Mukai Y."/>
            <person name="Nagasaki H."/>
            <person name="Nagata Y."/>
            <person name="Naito S."/>
            <person name="Nakashima M."/>
            <person name="Nakama Y."/>
            <person name="Nakamichi Y."/>
            <person name="Nakamura M."/>
            <person name="Meguro A."/>
            <person name="Negishi M."/>
            <person name="Ohta I."/>
            <person name="Ohta T."/>
            <person name="Okamoto M."/>
            <person name="Ono N."/>
            <person name="Saji S."/>
            <person name="Sakaguchi M."/>
            <person name="Sakai K."/>
            <person name="Shibata M."/>
            <person name="Shimokawa T."/>
            <person name="Song J."/>
            <person name="Takazaki Y."/>
            <person name="Terasawa K."/>
            <person name="Tsugane M."/>
            <person name="Tsuji K."/>
            <person name="Ueda S."/>
            <person name="Waki K."/>
            <person name="Yamagata H."/>
            <person name="Yamamoto M."/>
            <person name="Yamamoto S."/>
            <person name="Yamane H."/>
            <person name="Yoshiki S."/>
            <person name="Yoshihara R."/>
            <person name="Yukawa K."/>
            <person name="Zhong H."/>
            <person name="Yano M."/>
            <person name="Yuan Q."/>
            <person name="Ouyang S."/>
            <person name="Liu J."/>
            <person name="Jones K.M."/>
            <person name="Gansberger K."/>
            <person name="Moffat K."/>
            <person name="Hill J."/>
            <person name="Bera J."/>
            <person name="Fadrosh D."/>
            <person name="Jin S."/>
            <person name="Johri S."/>
            <person name="Kim M."/>
            <person name="Overton L."/>
            <person name="Reardon M."/>
            <person name="Tsitrin T."/>
            <person name="Vuong H."/>
            <person name="Weaver B."/>
            <person name="Ciecko A."/>
            <person name="Tallon L."/>
            <person name="Jackson J."/>
            <person name="Pai G."/>
            <person name="Aken S.V."/>
            <person name="Utterback T."/>
            <person name="Reidmuller S."/>
            <person name="Feldblyum T."/>
            <person name="Hsiao J."/>
            <person name="Zismann V."/>
            <person name="Iobst S."/>
            <person name="de Vazeille A.R."/>
            <person name="Buell C.R."/>
            <person name="Ying K."/>
            <person name="Li Y."/>
            <person name="Lu T."/>
            <person name="Huang Y."/>
            <person name="Zhao Q."/>
            <person name="Feng Q."/>
            <person name="Zhang L."/>
            <person name="Zhu J."/>
            <person name="Weng Q."/>
            <person name="Mu J."/>
            <person name="Lu Y."/>
            <person name="Fan D."/>
            <person name="Liu Y."/>
            <person name="Guan J."/>
            <person name="Zhang Y."/>
            <person name="Yu S."/>
            <person name="Liu X."/>
            <person name="Zhang Y."/>
            <person name="Hong G."/>
            <person name="Han B."/>
            <person name="Choisne N."/>
            <person name="Demange N."/>
            <person name="Orjeda G."/>
            <person name="Samain S."/>
            <person name="Cattolico L."/>
            <person name="Pelletier E."/>
            <person name="Couloux A."/>
            <person name="Segurens B."/>
            <person name="Wincker P."/>
            <person name="D'Hont A."/>
            <person name="Scarpelli C."/>
            <person name="Weissenbach J."/>
            <person name="Salanoubat M."/>
            <person name="Quetier F."/>
            <person name="Yu Y."/>
            <person name="Kim H.R."/>
            <person name="Rambo T."/>
            <person name="Currie J."/>
            <person name="Collura K."/>
            <person name="Luo M."/>
            <person name="Yang T."/>
            <person name="Ammiraju J.S.S."/>
            <person name="Engler F."/>
            <person name="Soderlund C."/>
            <person name="Wing R.A."/>
            <person name="Palmer L.E."/>
            <person name="de la Bastide M."/>
            <person name="Spiegel L."/>
            <person name="Nascimento L."/>
            <person name="Zutavern T."/>
            <person name="O'Shaughnessy A."/>
            <person name="Dike S."/>
            <person name="Dedhia N."/>
            <person name="Preston R."/>
            <person name="Balija V."/>
            <person name="McCombie W.R."/>
            <person name="Chow T."/>
            <person name="Chen H."/>
            <person name="Chung M."/>
            <person name="Chen C."/>
            <person name="Shaw J."/>
            <person name="Wu H."/>
            <person name="Hsiao K."/>
            <person name="Chao Y."/>
            <person name="Chu M."/>
            <person name="Cheng C."/>
            <person name="Hour A."/>
            <person name="Lee P."/>
            <person name="Lin S."/>
            <person name="Lin Y."/>
            <person name="Liou J."/>
            <person name="Liu S."/>
            <person name="Hsing Y."/>
            <person name="Raghuvanshi S."/>
            <person name="Mohanty A."/>
            <person name="Bharti A.K."/>
            <person name="Gaur A."/>
            <person name="Gupta V."/>
            <person name="Kumar D."/>
            <person name="Ravi V."/>
            <person name="Vij S."/>
            <person name="Kapur A."/>
            <person name="Khurana P."/>
            <person name="Khurana P."/>
            <person name="Khurana J.P."/>
            <person name="Tyagi A.K."/>
            <person name="Gaikwad K."/>
            <person name="Singh A."/>
            <person name="Dalal V."/>
            <person name="Srivastava S."/>
            <person name="Dixit A."/>
            <person name="Pal A.K."/>
            <person name="Ghazi I.A."/>
            <person name="Yadav M."/>
            <person name="Pandit A."/>
            <person name="Bhargava A."/>
            <person name="Sureshbabu K."/>
            <person name="Batra K."/>
            <person name="Sharma T.R."/>
            <person name="Mohapatra T."/>
            <person name="Singh N.K."/>
            <person name="Messing J."/>
            <person name="Nelson A.B."/>
            <person name="Fuks G."/>
            <person name="Kavchok S."/>
            <person name="Keizer G."/>
            <person name="Linton E."/>
            <person name="Llaca V."/>
            <person name="Song R."/>
            <person name="Tanyolac B."/>
            <person name="Young S."/>
            <person name="Ho-Il K."/>
            <person name="Hahn J.H."/>
            <person name="Sangsakoo G."/>
            <person name="Vanavichit A."/>
            <person name="de Mattos Luiz.A.T."/>
            <person name="Zimmer P.D."/>
            <person name="Malone G."/>
            <person name="Dellagostin O."/>
            <person name="de Oliveira A.C."/>
            <person name="Bevan M."/>
            <person name="Bancroft I."/>
            <person name="Minx P."/>
            <person name="Cordum H."/>
            <person name="Wilson R."/>
            <person name="Cheng Z."/>
            <person name="Jin W."/>
            <person name="Jiang J."/>
            <person name="Leong S.A."/>
            <person name="Iwama H."/>
            <person name="Gojobori T."/>
            <person name="Itoh T."/>
            <person name="Niimura Y."/>
            <person name="Fujii Y."/>
            <person name="Habara T."/>
            <person name="Sakai H."/>
            <person name="Sato Y."/>
            <person name="Wilson G."/>
            <person name="Kumar K."/>
            <person name="McCouch S."/>
            <person name="Juretic N."/>
            <person name="Hoen D."/>
            <person name="Wright S."/>
            <person name="Bruskiewich R."/>
            <person name="Bureau T."/>
            <person name="Miyao A."/>
            <person name="Hirochika H."/>
            <person name="Nishikawa T."/>
            <person name="Kadowaki K."/>
            <person name="Sugiura M."/>
            <person name="Burr B."/>
            <person name="Sasaki T."/>
        </authorList>
    </citation>
    <scope>NUCLEOTIDE SEQUENCE [LARGE SCALE GENOMIC DNA]</scope>
    <source>
        <strain evidence="2">cv. Nipponbare</strain>
    </source>
</reference>
<dbReference type="AlphaFoldDB" id="Q67VL8"/>
<reference evidence="2" key="2">
    <citation type="journal article" date="2008" name="Nucleic Acids Res.">
        <title>The rice annotation project database (RAP-DB): 2008 update.</title>
        <authorList>
            <consortium name="The rice annotation project (RAP)"/>
        </authorList>
    </citation>
    <scope>GENOME REANNOTATION</scope>
    <source>
        <strain evidence="2">cv. Nipponbare</strain>
    </source>
</reference>
<gene>
    <name evidence="1" type="primary">P0505A04.20</name>
</gene>
<dbReference type="Proteomes" id="UP000000763">
    <property type="component" value="Chromosome 6"/>
</dbReference>
<sequence>MGGNLSCFGSAAAGSGYGDIADDQPAAAAAYELRRSSRKVRPSDEDRLWYVGERDVDRKAAEFIAKFHASARRTEVPVRINYLSVLSSELYKDVVAGQEC</sequence>
<name>Q67VL8_ORYSJ</name>